<organism evidence="2 3">
    <name type="scientific">Coffea canephora</name>
    <name type="common">Robusta coffee</name>
    <dbReference type="NCBI Taxonomy" id="49390"/>
    <lineage>
        <taxon>Eukaryota</taxon>
        <taxon>Viridiplantae</taxon>
        <taxon>Streptophyta</taxon>
        <taxon>Embryophyta</taxon>
        <taxon>Tracheophyta</taxon>
        <taxon>Spermatophyta</taxon>
        <taxon>Magnoliopsida</taxon>
        <taxon>eudicotyledons</taxon>
        <taxon>Gunneridae</taxon>
        <taxon>Pentapetalae</taxon>
        <taxon>asterids</taxon>
        <taxon>lamiids</taxon>
        <taxon>Gentianales</taxon>
        <taxon>Rubiaceae</taxon>
        <taxon>Ixoroideae</taxon>
        <taxon>Gardenieae complex</taxon>
        <taxon>Bertiereae - Coffeeae clade</taxon>
        <taxon>Coffeeae</taxon>
        <taxon>Coffea</taxon>
    </lineage>
</organism>
<dbReference type="AlphaFoldDB" id="A0A068VA24"/>
<keyword evidence="1" id="KW-1133">Transmembrane helix</keyword>
<evidence type="ECO:0000313" key="2">
    <source>
        <dbReference type="EMBL" id="CDP17407.1"/>
    </source>
</evidence>
<keyword evidence="3" id="KW-1185">Reference proteome</keyword>
<dbReference type="InParanoid" id="A0A068VA24"/>
<dbReference type="Gramene" id="CDP17407">
    <property type="protein sequence ID" value="CDP17407"/>
    <property type="gene ID" value="GSCOC_T00002749001"/>
</dbReference>
<proteinExistence type="predicted"/>
<name>A0A068VA24_COFCA</name>
<reference evidence="3" key="1">
    <citation type="journal article" date="2014" name="Science">
        <title>The coffee genome provides insight into the convergent evolution of caffeine biosynthesis.</title>
        <authorList>
            <person name="Denoeud F."/>
            <person name="Carretero-Paulet L."/>
            <person name="Dereeper A."/>
            <person name="Droc G."/>
            <person name="Guyot R."/>
            <person name="Pietrella M."/>
            <person name="Zheng C."/>
            <person name="Alberti A."/>
            <person name="Anthony F."/>
            <person name="Aprea G."/>
            <person name="Aury J.M."/>
            <person name="Bento P."/>
            <person name="Bernard M."/>
            <person name="Bocs S."/>
            <person name="Campa C."/>
            <person name="Cenci A."/>
            <person name="Combes M.C."/>
            <person name="Crouzillat D."/>
            <person name="Da Silva C."/>
            <person name="Daddiego L."/>
            <person name="De Bellis F."/>
            <person name="Dussert S."/>
            <person name="Garsmeur O."/>
            <person name="Gayraud T."/>
            <person name="Guignon V."/>
            <person name="Jahn K."/>
            <person name="Jamilloux V."/>
            <person name="Joet T."/>
            <person name="Labadie K."/>
            <person name="Lan T."/>
            <person name="Leclercq J."/>
            <person name="Lepelley M."/>
            <person name="Leroy T."/>
            <person name="Li L.T."/>
            <person name="Librado P."/>
            <person name="Lopez L."/>
            <person name="Munoz A."/>
            <person name="Noel B."/>
            <person name="Pallavicini A."/>
            <person name="Perrotta G."/>
            <person name="Poncet V."/>
            <person name="Pot D."/>
            <person name="Priyono X."/>
            <person name="Rigoreau M."/>
            <person name="Rouard M."/>
            <person name="Rozas J."/>
            <person name="Tranchant-Dubreuil C."/>
            <person name="VanBuren R."/>
            <person name="Zhang Q."/>
            <person name="Andrade A.C."/>
            <person name="Argout X."/>
            <person name="Bertrand B."/>
            <person name="de Kochko A."/>
            <person name="Graziosi G."/>
            <person name="Henry R.J."/>
            <person name="Jayarama X."/>
            <person name="Ming R."/>
            <person name="Nagai C."/>
            <person name="Rounsley S."/>
            <person name="Sankoff D."/>
            <person name="Giuliano G."/>
            <person name="Albert V.A."/>
            <person name="Wincker P."/>
            <person name="Lashermes P."/>
        </authorList>
    </citation>
    <scope>NUCLEOTIDE SEQUENCE [LARGE SCALE GENOMIC DNA]</scope>
    <source>
        <strain evidence="3">cv. DH200-94</strain>
    </source>
</reference>
<dbReference type="OrthoDB" id="1289445at2759"/>
<feature type="transmembrane region" description="Helical" evidence="1">
    <location>
        <begin position="6"/>
        <end position="26"/>
    </location>
</feature>
<keyword evidence="1" id="KW-0472">Membrane</keyword>
<evidence type="ECO:0000256" key="1">
    <source>
        <dbReference type="SAM" id="Phobius"/>
    </source>
</evidence>
<accession>A0A068VA24</accession>
<gene>
    <name evidence="2" type="ORF">GSCOC_T00002749001</name>
</gene>
<evidence type="ECO:0000313" key="3">
    <source>
        <dbReference type="Proteomes" id="UP000295252"/>
    </source>
</evidence>
<sequence>MKHFLEFVLIYHGLGIWGFLILFWYLRRLRRMRDRLIEMKQWCDEVMREEDEEDDCEGAEDEKVLSKAAVLGFMQMLMQDDDGGYAEEAVSVEWAEKCLSIHFKCPCGKGYQILLSGNNCYYKLV</sequence>
<dbReference type="OMA" id="GECIVIH"/>
<dbReference type="EMBL" id="HG739243">
    <property type="protein sequence ID" value="CDP17407.1"/>
    <property type="molecule type" value="Genomic_DNA"/>
</dbReference>
<protein>
    <submittedName>
        <fullName evidence="2">DH200=94 genomic scaffold, scaffold_159</fullName>
    </submittedName>
</protein>
<dbReference type="Proteomes" id="UP000295252">
    <property type="component" value="Unassembled WGS sequence"/>
</dbReference>
<keyword evidence="1" id="KW-0812">Transmembrane</keyword>